<keyword evidence="1" id="KW-0472">Membrane</keyword>
<feature type="transmembrane region" description="Helical" evidence="1">
    <location>
        <begin position="225"/>
        <end position="247"/>
    </location>
</feature>
<dbReference type="RefSeq" id="WP_377466552.1">
    <property type="nucleotide sequence ID" value="NZ_JBHUOP010000003.1"/>
</dbReference>
<protein>
    <submittedName>
        <fullName evidence="2">ABC transporter permease</fullName>
    </submittedName>
</protein>
<feature type="transmembrane region" description="Helical" evidence="1">
    <location>
        <begin position="95"/>
        <end position="119"/>
    </location>
</feature>
<feature type="transmembrane region" description="Helical" evidence="1">
    <location>
        <begin position="131"/>
        <end position="154"/>
    </location>
</feature>
<organism evidence="2 3">
    <name type="scientific">Populibacterium corticicola</name>
    <dbReference type="NCBI Taxonomy" id="1812826"/>
    <lineage>
        <taxon>Bacteria</taxon>
        <taxon>Bacillati</taxon>
        <taxon>Actinomycetota</taxon>
        <taxon>Actinomycetes</taxon>
        <taxon>Micrococcales</taxon>
        <taxon>Jonesiaceae</taxon>
        <taxon>Populibacterium</taxon>
    </lineage>
</organism>
<keyword evidence="1" id="KW-1133">Transmembrane helix</keyword>
<comment type="caution">
    <text evidence="2">The sequence shown here is derived from an EMBL/GenBank/DDBJ whole genome shotgun (WGS) entry which is preliminary data.</text>
</comment>
<evidence type="ECO:0000256" key="1">
    <source>
        <dbReference type="SAM" id="Phobius"/>
    </source>
</evidence>
<accession>A0ABW5XFM9</accession>
<keyword evidence="1" id="KW-0812">Transmembrane</keyword>
<dbReference type="Proteomes" id="UP001597391">
    <property type="component" value="Unassembled WGS sequence"/>
</dbReference>
<feature type="transmembrane region" description="Helical" evidence="1">
    <location>
        <begin position="50"/>
        <end position="74"/>
    </location>
</feature>
<evidence type="ECO:0000313" key="3">
    <source>
        <dbReference type="Proteomes" id="UP001597391"/>
    </source>
</evidence>
<dbReference type="EMBL" id="JBHUOP010000003">
    <property type="protein sequence ID" value="MFD2840678.1"/>
    <property type="molecule type" value="Genomic_DNA"/>
</dbReference>
<name>A0ABW5XFM9_9MICO</name>
<gene>
    <name evidence="2" type="ORF">ACFSYH_08855</name>
</gene>
<feature type="transmembrane region" description="Helical" evidence="1">
    <location>
        <begin position="20"/>
        <end position="38"/>
    </location>
</feature>
<sequence>MSLTYIRIDLLRQLRDLSNLTFIVAMPVVMYLVFGATAEYGGERAGNGNVQFYVMSSMAVYGAAMAATSVTGTAKMEQILGWGRQIGLTPVTNRAVVAMKVVVALAITSFTILAIFTAGVLTGAEADSLNIWAATFGITLAGSALFGLFGYMVVQWFKSESALSVATGVLVLMSFLGNLFMPMSGIMLSIAKFTPLYGFGGLARWPILEGYIVNTTDGLPSRDSVWLLLANYGAWLLIFGVLAIAGVRRSRGRL</sequence>
<reference evidence="3" key="1">
    <citation type="journal article" date="2019" name="Int. J. Syst. Evol. Microbiol.">
        <title>The Global Catalogue of Microorganisms (GCM) 10K type strain sequencing project: providing services to taxonomists for standard genome sequencing and annotation.</title>
        <authorList>
            <consortium name="The Broad Institute Genomics Platform"/>
            <consortium name="The Broad Institute Genome Sequencing Center for Infectious Disease"/>
            <person name="Wu L."/>
            <person name="Ma J."/>
        </authorList>
    </citation>
    <scope>NUCLEOTIDE SEQUENCE [LARGE SCALE GENOMIC DNA]</scope>
    <source>
        <strain evidence="3">KCTC 33576</strain>
    </source>
</reference>
<feature type="transmembrane region" description="Helical" evidence="1">
    <location>
        <begin position="161"/>
        <end position="181"/>
    </location>
</feature>
<evidence type="ECO:0000313" key="2">
    <source>
        <dbReference type="EMBL" id="MFD2840678.1"/>
    </source>
</evidence>
<keyword evidence="3" id="KW-1185">Reference proteome</keyword>
<proteinExistence type="predicted"/>